<dbReference type="Proteomes" id="UP001208935">
    <property type="component" value="Unassembled WGS sequence"/>
</dbReference>
<feature type="region of interest" description="Disordered" evidence="1">
    <location>
        <begin position="15"/>
        <end position="61"/>
    </location>
</feature>
<protein>
    <submittedName>
        <fullName evidence="2">Uncharacterized protein</fullName>
    </submittedName>
</protein>
<evidence type="ECO:0000313" key="2">
    <source>
        <dbReference type="EMBL" id="MCW5323632.1"/>
    </source>
</evidence>
<gene>
    <name evidence="2" type="ORF">D5039_21525</name>
</gene>
<evidence type="ECO:0000313" key="3">
    <source>
        <dbReference type="Proteomes" id="UP001208935"/>
    </source>
</evidence>
<keyword evidence="3" id="KW-1185">Reference proteome</keyword>
<proteinExistence type="predicted"/>
<name>A0ABT3L061_9BURK</name>
<organism evidence="2 3">
    <name type="scientific">Verminephrobacter aporrectodeae subsp. tuberculatae</name>
    <dbReference type="NCBI Taxonomy" id="1110392"/>
    <lineage>
        <taxon>Bacteria</taxon>
        <taxon>Pseudomonadati</taxon>
        <taxon>Pseudomonadota</taxon>
        <taxon>Betaproteobacteria</taxon>
        <taxon>Burkholderiales</taxon>
        <taxon>Comamonadaceae</taxon>
        <taxon>Verminephrobacter</taxon>
    </lineage>
</organism>
<comment type="caution">
    <text evidence="2">The sequence shown here is derived from an EMBL/GenBank/DDBJ whole genome shotgun (WGS) entry which is preliminary data.</text>
</comment>
<sequence>MLNFRVRKFLDAAARPASAARSAGKARRRQGLKPEGARRRRRLDAQHESPAPQGGCLRESGSIKSARYAGRDLCNNAY</sequence>
<evidence type="ECO:0000256" key="1">
    <source>
        <dbReference type="SAM" id="MobiDB-lite"/>
    </source>
</evidence>
<reference evidence="3" key="1">
    <citation type="submission" date="2023-07" db="EMBL/GenBank/DDBJ databases">
        <title>Verminephrobacter genomes.</title>
        <authorList>
            <person name="Lund M.B."/>
        </authorList>
    </citation>
    <scope>NUCLEOTIDE SEQUENCE [LARGE SCALE GENOMIC DNA]</scope>
    <source>
        <strain evidence="3">AtM5-05</strain>
    </source>
</reference>
<accession>A0ABT3L061</accession>
<dbReference type="EMBL" id="QZCW01000007">
    <property type="protein sequence ID" value="MCW5323632.1"/>
    <property type="molecule type" value="Genomic_DNA"/>
</dbReference>